<protein>
    <submittedName>
        <fullName evidence="2">Uncharacterized protein</fullName>
    </submittedName>
</protein>
<gene>
    <name evidence="2" type="ORF">EV702DRAFT_1041023</name>
</gene>
<proteinExistence type="predicted"/>
<evidence type="ECO:0000313" key="3">
    <source>
        <dbReference type="Proteomes" id="UP000714275"/>
    </source>
</evidence>
<reference evidence="2" key="1">
    <citation type="journal article" date="2020" name="New Phytol.">
        <title>Comparative genomics reveals dynamic genome evolution in host specialist ectomycorrhizal fungi.</title>
        <authorList>
            <person name="Lofgren L.A."/>
            <person name="Nguyen N.H."/>
            <person name="Vilgalys R."/>
            <person name="Ruytinx J."/>
            <person name="Liao H.L."/>
            <person name="Branco S."/>
            <person name="Kuo A."/>
            <person name="LaButti K."/>
            <person name="Lipzen A."/>
            <person name="Andreopoulos W."/>
            <person name="Pangilinan J."/>
            <person name="Riley R."/>
            <person name="Hundley H."/>
            <person name="Na H."/>
            <person name="Barry K."/>
            <person name="Grigoriev I.V."/>
            <person name="Stajich J.E."/>
            <person name="Kennedy P.G."/>
        </authorList>
    </citation>
    <scope>NUCLEOTIDE SEQUENCE</scope>
    <source>
        <strain evidence="2">DOB743</strain>
    </source>
</reference>
<feature type="region of interest" description="Disordered" evidence="1">
    <location>
        <begin position="22"/>
        <end position="77"/>
    </location>
</feature>
<evidence type="ECO:0000256" key="1">
    <source>
        <dbReference type="SAM" id="MobiDB-lite"/>
    </source>
</evidence>
<sequence>MQFSIPRTSCAHAQHTAAIADVARMSTDDARVQDDRQRDESAENGYGREENGRSENLKGGEESGTNGEEQDDTYTMLALATSPPSLTTLSANLQNIQASAYAPSKPLQQGDDDKMTEEGAGGVAFEESHVRYRHPLKHRPAQRNQPKESPNCVQSYYFAEMFVRMAEPDEQRLLSPECGIHHD</sequence>
<evidence type="ECO:0000313" key="2">
    <source>
        <dbReference type="EMBL" id="KAG1783334.1"/>
    </source>
</evidence>
<comment type="caution">
    <text evidence="2">The sequence shown here is derived from an EMBL/GenBank/DDBJ whole genome shotgun (WGS) entry which is preliminary data.</text>
</comment>
<organism evidence="2 3">
    <name type="scientific">Suillus placidus</name>
    <dbReference type="NCBI Taxonomy" id="48579"/>
    <lineage>
        <taxon>Eukaryota</taxon>
        <taxon>Fungi</taxon>
        <taxon>Dikarya</taxon>
        <taxon>Basidiomycota</taxon>
        <taxon>Agaricomycotina</taxon>
        <taxon>Agaricomycetes</taxon>
        <taxon>Agaricomycetidae</taxon>
        <taxon>Boletales</taxon>
        <taxon>Suillineae</taxon>
        <taxon>Suillaceae</taxon>
        <taxon>Suillus</taxon>
    </lineage>
</organism>
<accession>A0A9P7A6C9</accession>
<dbReference type="Proteomes" id="UP000714275">
    <property type="component" value="Unassembled WGS sequence"/>
</dbReference>
<dbReference type="AlphaFoldDB" id="A0A9P7A6C9"/>
<name>A0A9P7A6C9_9AGAM</name>
<keyword evidence="3" id="KW-1185">Reference proteome</keyword>
<dbReference type="EMBL" id="JABBWD010000002">
    <property type="protein sequence ID" value="KAG1783334.1"/>
    <property type="molecule type" value="Genomic_DNA"/>
</dbReference>
<feature type="compositionally biased region" description="Basic and acidic residues" evidence="1">
    <location>
        <begin position="26"/>
        <end position="61"/>
    </location>
</feature>